<proteinExistence type="predicted"/>
<evidence type="ECO:0000313" key="4">
    <source>
        <dbReference type="Proteomes" id="UP000239757"/>
    </source>
</evidence>
<feature type="coiled-coil region" evidence="1">
    <location>
        <begin position="13"/>
        <end position="40"/>
    </location>
</feature>
<sequence>MLSKFISMSETRFQNIETALKNQQTSIQRHETQIDQLSKLISERPQGSLPSNSKPNPKEQLNAINVQDEEEFVEFEPKPRQETVVSRDQCEELSLKELHKPFSSSSRGPIHEDQRLQIEELDEWQTHKPRIHDKLKLCQNELNTFPNQLKVSSHSVWEIERSLFKLAILVAVPTLKKRNGASSFLVGEVQLADVIRALLTTDPWELFFGIIEPTYLELTIELCSTFHLQIVMTNYDDPGKVQFCLGRLVCQLSVPEFGTALGLYTEDFKEENDLDTLNRHIHHFPSRCWDALVPTKWHRMGVISIGPYVTQLARHFGLLHTAAQESSLTLIGQMSPQGISSMLSMRMVKNYRGTYPPQYRLTQSNEKEASEDITDDVPP</sequence>
<accession>A0A2P5YWF7</accession>
<reference evidence="3 4" key="1">
    <citation type="submission" date="2015-01" db="EMBL/GenBank/DDBJ databases">
        <title>Genome of allotetraploid Gossypium barbadense reveals genomic plasticity and fiber elongation in cotton evolution.</title>
        <authorList>
            <person name="Chen X."/>
            <person name="Liu X."/>
            <person name="Zhao B."/>
            <person name="Zheng H."/>
            <person name="Hu Y."/>
            <person name="Lu G."/>
            <person name="Yang C."/>
            <person name="Chen J."/>
            <person name="Shan C."/>
            <person name="Zhang L."/>
            <person name="Zhou Y."/>
            <person name="Wang L."/>
            <person name="Guo W."/>
            <person name="Bai Y."/>
            <person name="Ruan J."/>
            <person name="Shangguan X."/>
            <person name="Mao Y."/>
            <person name="Jiang J."/>
            <person name="Zhu Y."/>
            <person name="Lei J."/>
            <person name="Kang H."/>
            <person name="Chen S."/>
            <person name="He X."/>
            <person name="Wang R."/>
            <person name="Wang Y."/>
            <person name="Chen J."/>
            <person name="Wang L."/>
            <person name="Yu S."/>
            <person name="Wang B."/>
            <person name="Wei J."/>
            <person name="Song S."/>
            <person name="Lu X."/>
            <person name="Gao Z."/>
            <person name="Gu W."/>
            <person name="Deng X."/>
            <person name="Ma D."/>
            <person name="Wang S."/>
            <person name="Liang W."/>
            <person name="Fang L."/>
            <person name="Cai C."/>
            <person name="Zhu X."/>
            <person name="Zhou B."/>
            <person name="Zhang Y."/>
            <person name="Chen Z."/>
            <person name="Xu S."/>
            <person name="Zhu R."/>
            <person name="Wang S."/>
            <person name="Zhang T."/>
            <person name="Zhao G."/>
        </authorList>
    </citation>
    <scope>NUCLEOTIDE SEQUENCE [LARGE SCALE GENOMIC DNA]</scope>
    <source>
        <strain evidence="4">cv. Xinhai21</strain>
        <tissue evidence="3">Leaf</tissue>
    </source>
</reference>
<protein>
    <submittedName>
        <fullName evidence="3">Uncharacterized protein</fullName>
    </submittedName>
</protein>
<evidence type="ECO:0000256" key="2">
    <source>
        <dbReference type="SAM" id="MobiDB-lite"/>
    </source>
</evidence>
<keyword evidence="1" id="KW-0175">Coiled coil</keyword>
<gene>
    <name evidence="3" type="ORF">GOBAR_AA00709</name>
</gene>
<feature type="region of interest" description="Disordered" evidence="2">
    <location>
        <begin position="356"/>
        <end position="379"/>
    </location>
</feature>
<dbReference type="Proteomes" id="UP000239757">
    <property type="component" value="Unassembled WGS sequence"/>
</dbReference>
<evidence type="ECO:0000256" key="1">
    <source>
        <dbReference type="SAM" id="Coils"/>
    </source>
</evidence>
<dbReference type="EMBL" id="KZ662732">
    <property type="protein sequence ID" value="PPS19872.1"/>
    <property type="molecule type" value="Genomic_DNA"/>
</dbReference>
<organism evidence="3 4">
    <name type="scientific">Gossypium barbadense</name>
    <name type="common">Sea Island cotton</name>
    <name type="synonym">Hibiscus barbadensis</name>
    <dbReference type="NCBI Taxonomy" id="3634"/>
    <lineage>
        <taxon>Eukaryota</taxon>
        <taxon>Viridiplantae</taxon>
        <taxon>Streptophyta</taxon>
        <taxon>Embryophyta</taxon>
        <taxon>Tracheophyta</taxon>
        <taxon>Spermatophyta</taxon>
        <taxon>Magnoliopsida</taxon>
        <taxon>eudicotyledons</taxon>
        <taxon>Gunneridae</taxon>
        <taxon>Pentapetalae</taxon>
        <taxon>rosids</taxon>
        <taxon>malvids</taxon>
        <taxon>Malvales</taxon>
        <taxon>Malvaceae</taxon>
        <taxon>Malvoideae</taxon>
        <taxon>Gossypium</taxon>
    </lineage>
</organism>
<dbReference type="AlphaFoldDB" id="A0A2P5YWF7"/>
<name>A0A2P5YWF7_GOSBA</name>
<evidence type="ECO:0000313" key="3">
    <source>
        <dbReference type="EMBL" id="PPS19872.1"/>
    </source>
</evidence>